<dbReference type="RefSeq" id="WP_058376791.1">
    <property type="nucleotide sequence ID" value="NZ_CP013480.3"/>
</dbReference>
<evidence type="ECO:0000313" key="3">
    <source>
        <dbReference type="Proteomes" id="UP000060277"/>
    </source>
</evidence>
<reference evidence="3" key="1">
    <citation type="submission" date="2015-12" db="EMBL/GenBank/DDBJ databases">
        <title>Complete genome sequence of Pandoraea norimbergensis DSM 11628.</title>
        <authorList>
            <person name="Ee R."/>
            <person name="Lim Y.-L."/>
            <person name="Yong D."/>
            <person name="Yin W.-F."/>
            <person name="Chan K.-G."/>
        </authorList>
    </citation>
    <scope>NUCLEOTIDE SEQUENCE [LARGE SCALE GENOMIC DNA]</scope>
    <source>
        <strain evidence="3">DSM 11628</strain>
    </source>
</reference>
<evidence type="ECO:0000256" key="1">
    <source>
        <dbReference type="SAM" id="MobiDB-lite"/>
    </source>
</evidence>
<organism evidence="2 3">
    <name type="scientific">Pandoraea norimbergensis</name>
    <dbReference type="NCBI Taxonomy" id="93219"/>
    <lineage>
        <taxon>Bacteria</taxon>
        <taxon>Pseudomonadati</taxon>
        <taxon>Pseudomonadota</taxon>
        <taxon>Betaproteobacteria</taxon>
        <taxon>Burkholderiales</taxon>
        <taxon>Burkholderiaceae</taxon>
        <taxon>Pandoraea</taxon>
    </lineage>
</organism>
<dbReference type="EMBL" id="CP013480">
    <property type="protein sequence ID" value="ALS59871.1"/>
    <property type="molecule type" value="Genomic_DNA"/>
</dbReference>
<sequence length="305" mass="32785">MSNTLHSVANKSSATLEYLKTEAFDTQDLRVGIRKDGSLTIYKGMQYLLHPKETHRALKFLKQNQFCESAKSTLQQDSLRLSKPATQDLIMTLRTHCDSYSPPPAQARKSSVMHRPRSASAPALASPKHITPDARARAGSIGTSTIPNKADWGLLPEIMAELARSPGDTPPLPPKMNREALRNGVEAARARAAGMGAPAVPIAAPRRSPGAVPVAIAATLGRPTPMPRNASLPDVTTAAQPPKPKPRTDIVRSATFSAASQNTVRAARAARALQTNQPLTFVEQLQQQSGFNSGLLRQMLANRGL</sequence>
<name>A0ABN4JHF0_9BURK</name>
<feature type="region of interest" description="Disordered" evidence="1">
    <location>
        <begin position="222"/>
        <end position="247"/>
    </location>
</feature>
<gene>
    <name evidence="2" type="ORF">AT302_08995</name>
</gene>
<keyword evidence="3" id="KW-1185">Reference proteome</keyword>
<dbReference type="Proteomes" id="UP000060277">
    <property type="component" value="Chromosome"/>
</dbReference>
<accession>A0ABN4JHF0</accession>
<proteinExistence type="predicted"/>
<evidence type="ECO:0000313" key="2">
    <source>
        <dbReference type="EMBL" id="ALS59871.1"/>
    </source>
</evidence>
<protein>
    <submittedName>
        <fullName evidence="2">Uncharacterized protein</fullName>
    </submittedName>
</protein>